<name>A0A081D065_9HYPH</name>
<dbReference type="InterPro" id="IPR013107">
    <property type="entry name" value="Acyl-CoA_DH_C"/>
</dbReference>
<dbReference type="InterPro" id="IPR046373">
    <property type="entry name" value="Acyl-CoA_Oxase/DH_mid-dom_sf"/>
</dbReference>
<feature type="domain" description="Acyl-CoA dehydrogenase/oxidase N-terminal" evidence="3">
    <location>
        <begin position="28"/>
        <end position="105"/>
    </location>
</feature>
<protein>
    <submittedName>
        <fullName evidence="5">Putative acyl-CoA dehydrogenase</fullName>
    </submittedName>
</protein>
<dbReference type="Proteomes" id="UP000028701">
    <property type="component" value="Unassembled WGS sequence"/>
</dbReference>
<dbReference type="InterPro" id="IPR036250">
    <property type="entry name" value="AcylCo_DH-like_C"/>
</dbReference>
<sequence length="404" mass="43584">MTHHPHTWPTIDTPAFRTLVAIFRPVFAEIAEGSRQRDATRTLPRDEVARLKALKFGALLLPKDKGGLGATPLELLALLVELAEADSNVAQIFRAHFGLLGQLLDEPSNAWTRRCIDIIGSGEIISAAATEVGNATLGKFSTSIIKTNEGHRLNGQKFYTTGALFSEWMTVSGLNNADELIIALIKTTAPGTSIVDDWNGFGQRLTASGTAVFDQVLLHDDDIAPSASRWPFLTAFAQLAHLATLVGIGRGASTAVADYVRSRKRTYSHAAASTASDDPQVLQLVGKVFANAHGANSIVLSAADAYHRAVAKGCRERTEIGKLEVQIYQAQVVVHQLILDATTVLFDGLGASALSNELGLDRYWRNARAISSHNPVIYKERQIGDFAVNRSLPPDLWTTGIGKA</sequence>
<dbReference type="InterPro" id="IPR013786">
    <property type="entry name" value="AcylCoA_DH/ox_N"/>
</dbReference>
<comment type="similarity">
    <text evidence="2">Belongs to the HpaH/HsaA monooxygenase family.</text>
</comment>
<proteinExistence type="inferred from homology"/>
<dbReference type="Pfam" id="PF02771">
    <property type="entry name" value="Acyl-CoA_dh_N"/>
    <property type="match status" value="1"/>
</dbReference>
<evidence type="ECO:0000259" key="4">
    <source>
        <dbReference type="Pfam" id="PF08028"/>
    </source>
</evidence>
<dbReference type="GO" id="GO:0050660">
    <property type="term" value="F:flavin adenine dinucleotide binding"/>
    <property type="evidence" value="ECO:0007669"/>
    <property type="project" value="InterPro"/>
</dbReference>
<dbReference type="SUPFAM" id="SSF47203">
    <property type="entry name" value="Acyl-CoA dehydrogenase C-terminal domain-like"/>
    <property type="match status" value="1"/>
</dbReference>
<evidence type="ECO:0000313" key="6">
    <source>
        <dbReference type="Proteomes" id="UP000028701"/>
    </source>
</evidence>
<feature type="domain" description="Acyl-CoA dehydrogenase C-terminal" evidence="4">
    <location>
        <begin position="241"/>
        <end position="374"/>
    </location>
</feature>
<reference evidence="5 6" key="1">
    <citation type="submission" date="2014-08" db="EMBL/GenBank/DDBJ databases">
        <title>Whole genome shotgun sequence of Rhizobium rubi NBRC 13261.</title>
        <authorList>
            <person name="Katano-Makiyama Y."/>
            <person name="Hosoyama A."/>
            <person name="Hashimoto M."/>
            <person name="Hosoyama Y."/>
            <person name="Noguchi M."/>
            <person name="Tsuchikane K."/>
            <person name="Uohara A."/>
            <person name="Ohji S."/>
            <person name="Ichikawa N."/>
            <person name="Kimura A."/>
            <person name="Yamazoe A."/>
            <person name="Fujita N."/>
        </authorList>
    </citation>
    <scope>NUCLEOTIDE SEQUENCE [LARGE SCALE GENOMIC DNA]</scope>
    <source>
        <strain evidence="5 6">NBRC 13261</strain>
    </source>
</reference>
<evidence type="ECO:0000256" key="1">
    <source>
        <dbReference type="ARBA" id="ARBA00023002"/>
    </source>
</evidence>
<dbReference type="eggNOG" id="COG1960">
    <property type="taxonomic scope" value="Bacteria"/>
</dbReference>
<dbReference type="AlphaFoldDB" id="A0A081D065"/>
<dbReference type="GO" id="GO:0016712">
    <property type="term" value="F:oxidoreductase activity, acting on paired donors, with incorporation or reduction of molecular oxygen, reduced flavin or flavoprotein as one donor, and incorporation of one atom of oxygen"/>
    <property type="evidence" value="ECO:0007669"/>
    <property type="project" value="TreeGrafter"/>
</dbReference>
<dbReference type="RefSeq" id="WP_010974863.1">
    <property type="nucleotide sequence ID" value="NZ_BBJU01000024.1"/>
</dbReference>
<dbReference type="OrthoDB" id="6184213at2"/>
<dbReference type="InterPro" id="IPR037069">
    <property type="entry name" value="AcylCoA_DH/ox_N_sf"/>
</dbReference>
<dbReference type="GeneID" id="1137395"/>
<accession>A0A081D065</accession>
<dbReference type="GO" id="GO:0005737">
    <property type="term" value="C:cytoplasm"/>
    <property type="evidence" value="ECO:0007669"/>
    <property type="project" value="TreeGrafter"/>
</dbReference>
<dbReference type="PANTHER" id="PTHR48083">
    <property type="entry name" value="MEDIUM-CHAIN SPECIFIC ACYL-COA DEHYDROGENASE, MITOCHONDRIAL-RELATED"/>
    <property type="match status" value="1"/>
</dbReference>
<dbReference type="InterPro" id="IPR009100">
    <property type="entry name" value="AcylCoA_DH/oxidase_NM_dom_sf"/>
</dbReference>
<evidence type="ECO:0000256" key="2">
    <source>
        <dbReference type="ARBA" id="ARBA00049661"/>
    </source>
</evidence>
<dbReference type="EMBL" id="BBJU01000024">
    <property type="protein sequence ID" value="GAK72311.1"/>
    <property type="molecule type" value="Genomic_DNA"/>
</dbReference>
<gene>
    <name evidence="5" type="ORF">RRU01S_24_01890</name>
</gene>
<dbReference type="PIRSF" id="PIRSF016578">
    <property type="entry name" value="HsaA"/>
    <property type="match status" value="1"/>
</dbReference>
<dbReference type="SUPFAM" id="SSF56645">
    <property type="entry name" value="Acyl-CoA dehydrogenase NM domain-like"/>
    <property type="match status" value="1"/>
</dbReference>
<dbReference type="Gene3D" id="1.10.540.10">
    <property type="entry name" value="Acyl-CoA dehydrogenase/oxidase, N-terminal domain"/>
    <property type="match status" value="1"/>
</dbReference>
<dbReference type="Pfam" id="PF08028">
    <property type="entry name" value="Acyl-CoA_dh_2"/>
    <property type="match status" value="1"/>
</dbReference>
<evidence type="ECO:0000313" key="5">
    <source>
        <dbReference type="EMBL" id="GAK72311.1"/>
    </source>
</evidence>
<dbReference type="Gene3D" id="2.40.110.10">
    <property type="entry name" value="Butyryl-CoA Dehydrogenase, subunit A, domain 2"/>
    <property type="match status" value="1"/>
</dbReference>
<dbReference type="InterPro" id="IPR050741">
    <property type="entry name" value="Acyl-CoA_dehydrogenase"/>
</dbReference>
<dbReference type="CDD" id="cd01163">
    <property type="entry name" value="DszC"/>
    <property type="match status" value="1"/>
</dbReference>
<dbReference type="Gene3D" id="1.20.140.10">
    <property type="entry name" value="Butyryl-CoA Dehydrogenase, subunit A, domain 3"/>
    <property type="match status" value="1"/>
</dbReference>
<dbReference type="PANTHER" id="PTHR48083:SF19">
    <property type="entry name" value="FLAVIN-DEPENDENT MONOOXYGENASE, OXYGENASE SUBUNIT HSAA"/>
    <property type="match status" value="1"/>
</dbReference>
<comment type="caution">
    <text evidence="5">The sequence shown here is derived from an EMBL/GenBank/DDBJ whole genome shotgun (WGS) entry which is preliminary data.</text>
</comment>
<dbReference type="GO" id="GO:0003995">
    <property type="term" value="F:acyl-CoA dehydrogenase activity"/>
    <property type="evidence" value="ECO:0007669"/>
    <property type="project" value="TreeGrafter"/>
</dbReference>
<keyword evidence="1" id="KW-0560">Oxidoreductase</keyword>
<evidence type="ECO:0000259" key="3">
    <source>
        <dbReference type="Pfam" id="PF02771"/>
    </source>
</evidence>
<organism evidence="5 6">
    <name type="scientific">Agrobacterium rubi TR3 = NBRC 13261</name>
    <dbReference type="NCBI Taxonomy" id="1368415"/>
    <lineage>
        <taxon>Bacteria</taxon>
        <taxon>Pseudomonadati</taxon>
        <taxon>Pseudomonadota</taxon>
        <taxon>Alphaproteobacteria</taxon>
        <taxon>Hyphomicrobiales</taxon>
        <taxon>Rhizobiaceae</taxon>
        <taxon>Rhizobium/Agrobacterium group</taxon>
        <taxon>Agrobacterium</taxon>
    </lineage>
</organism>
<dbReference type="GO" id="GO:0033539">
    <property type="term" value="P:fatty acid beta-oxidation using acyl-CoA dehydrogenase"/>
    <property type="evidence" value="ECO:0007669"/>
    <property type="project" value="TreeGrafter"/>
</dbReference>